<evidence type="ECO:0000256" key="2">
    <source>
        <dbReference type="ARBA" id="ARBA00022598"/>
    </source>
</evidence>
<dbReference type="InterPro" id="IPR016135">
    <property type="entry name" value="UBQ-conjugating_enzyme/RWD"/>
</dbReference>
<evidence type="ECO:0000256" key="3">
    <source>
        <dbReference type="SAM" id="MobiDB-lite"/>
    </source>
</evidence>
<dbReference type="SUPFAM" id="SSF54495">
    <property type="entry name" value="UBC-like"/>
    <property type="match status" value="1"/>
</dbReference>
<keyword evidence="2" id="KW-0436">Ligase</keyword>
<evidence type="ECO:0000259" key="4">
    <source>
        <dbReference type="PROSITE" id="PS50160"/>
    </source>
</evidence>
<comment type="similarity">
    <text evidence="1">Belongs to the ATP-dependent DNA ligase family.</text>
</comment>
<accession>A0A8J4R1A0</accession>
<keyword evidence="6" id="KW-1185">Reference proteome</keyword>
<gene>
    <name evidence="5" type="ORF">CMV_015594</name>
</gene>
<dbReference type="GO" id="GO:0006273">
    <property type="term" value="P:lagging strand elongation"/>
    <property type="evidence" value="ECO:0007669"/>
    <property type="project" value="TreeGrafter"/>
</dbReference>
<dbReference type="GO" id="GO:0005524">
    <property type="term" value="F:ATP binding"/>
    <property type="evidence" value="ECO:0007669"/>
    <property type="project" value="InterPro"/>
</dbReference>
<reference evidence="5" key="1">
    <citation type="submission" date="2020-03" db="EMBL/GenBank/DDBJ databases">
        <title>Castanea mollissima Vanexum genome sequencing.</title>
        <authorList>
            <person name="Staton M."/>
        </authorList>
    </citation>
    <scope>NUCLEOTIDE SEQUENCE</scope>
    <source>
        <tissue evidence="5">Leaf</tissue>
    </source>
</reference>
<dbReference type="PROSITE" id="PS50160">
    <property type="entry name" value="DNA_LIGASE_A3"/>
    <property type="match status" value="1"/>
</dbReference>
<dbReference type="EMBL" id="JRKL02002291">
    <property type="protein sequence ID" value="KAF3959615.1"/>
    <property type="molecule type" value="Genomic_DNA"/>
</dbReference>
<evidence type="ECO:0000313" key="5">
    <source>
        <dbReference type="EMBL" id="KAF3959615.1"/>
    </source>
</evidence>
<name>A0A8J4R1A0_9ROSI</name>
<dbReference type="Gene3D" id="3.10.110.10">
    <property type="entry name" value="Ubiquitin Conjugating Enzyme"/>
    <property type="match status" value="1"/>
</dbReference>
<dbReference type="PANTHER" id="PTHR45674:SF4">
    <property type="entry name" value="DNA LIGASE 1"/>
    <property type="match status" value="1"/>
</dbReference>
<dbReference type="AlphaFoldDB" id="A0A8J4R1A0"/>
<comment type="caution">
    <text evidence="5">The sequence shown here is derived from an EMBL/GenBank/DDBJ whole genome shotgun (WGS) entry which is preliminary data.</text>
</comment>
<dbReference type="InterPro" id="IPR050191">
    <property type="entry name" value="ATP-dep_DNA_ligase"/>
</dbReference>
<dbReference type="GO" id="GO:0003910">
    <property type="term" value="F:DNA ligase (ATP) activity"/>
    <property type="evidence" value="ECO:0007669"/>
    <property type="project" value="InterPro"/>
</dbReference>
<sequence>MSISSRLSLSLSLRFFQTLKLAHNHSLGEDCETQRNFVMASKRINKELKDLQKDPPASSNHLYGSFEEETGYFQFATTITSNDLDEIQEFLHNAVDARSPIHKLAGHGGTRIISCEILIIKTLTKDATYEPAKRLLHWLKLKITWKRDSLDLVPIATFHGKGKCTGPVADDMFHWQATIMGPADSPFAGGYPSNDDDCNDEESSDDECS</sequence>
<dbReference type="Proteomes" id="UP000737018">
    <property type="component" value="Unassembled WGS sequence"/>
</dbReference>
<evidence type="ECO:0000256" key="1">
    <source>
        <dbReference type="ARBA" id="ARBA00007572"/>
    </source>
</evidence>
<feature type="region of interest" description="Disordered" evidence="3">
    <location>
        <begin position="186"/>
        <end position="209"/>
    </location>
</feature>
<dbReference type="PANTHER" id="PTHR45674">
    <property type="entry name" value="DNA LIGASE 1/3 FAMILY MEMBER"/>
    <property type="match status" value="1"/>
</dbReference>
<dbReference type="GO" id="GO:0005739">
    <property type="term" value="C:mitochondrion"/>
    <property type="evidence" value="ECO:0007669"/>
    <property type="project" value="TreeGrafter"/>
</dbReference>
<dbReference type="GO" id="GO:0005634">
    <property type="term" value="C:nucleus"/>
    <property type="evidence" value="ECO:0007669"/>
    <property type="project" value="TreeGrafter"/>
</dbReference>
<dbReference type="InterPro" id="IPR012310">
    <property type="entry name" value="DNA_ligase_ATP-dep_cent"/>
</dbReference>
<feature type="domain" description="ATP-dependent DNA ligase family profile" evidence="4">
    <location>
        <begin position="62"/>
        <end position="166"/>
    </location>
</feature>
<evidence type="ECO:0000313" key="6">
    <source>
        <dbReference type="Proteomes" id="UP000737018"/>
    </source>
</evidence>
<dbReference type="OrthoDB" id="206088at2759"/>
<organism evidence="5 6">
    <name type="scientific">Castanea mollissima</name>
    <name type="common">Chinese chestnut</name>
    <dbReference type="NCBI Taxonomy" id="60419"/>
    <lineage>
        <taxon>Eukaryota</taxon>
        <taxon>Viridiplantae</taxon>
        <taxon>Streptophyta</taxon>
        <taxon>Embryophyta</taxon>
        <taxon>Tracheophyta</taxon>
        <taxon>Spermatophyta</taxon>
        <taxon>Magnoliopsida</taxon>
        <taxon>eudicotyledons</taxon>
        <taxon>Gunneridae</taxon>
        <taxon>Pentapetalae</taxon>
        <taxon>rosids</taxon>
        <taxon>fabids</taxon>
        <taxon>Fagales</taxon>
        <taxon>Fagaceae</taxon>
        <taxon>Castanea</taxon>
    </lineage>
</organism>
<proteinExistence type="inferred from homology"/>
<dbReference type="GO" id="GO:0006310">
    <property type="term" value="P:DNA recombination"/>
    <property type="evidence" value="ECO:0007669"/>
    <property type="project" value="InterPro"/>
</dbReference>
<dbReference type="Gene3D" id="3.30.1490.70">
    <property type="match status" value="1"/>
</dbReference>
<protein>
    <recommendedName>
        <fullName evidence="4">ATP-dependent DNA ligase family profile domain-containing protein</fullName>
    </recommendedName>
</protein>
<feature type="compositionally biased region" description="Acidic residues" evidence="3">
    <location>
        <begin position="194"/>
        <end position="209"/>
    </location>
</feature>
<dbReference type="GO" id="GO:0006281">
    <property type="term" value="P:DNA repair"/>
    <property type="evidence" value="ECO:0007669"/>
    <property type="project" value="InterPro"/>
</dbReference>